<dbReference type="EMBL" id="QGKX02001521">
    <property type="protein sequence ID" value="KAF3513208.1"/>
    <property type="molecule type" value="Genomic_DNA"/>
</dbReference>
<proteinExistence type="predicted"/>
<dbReference type="Proteomes" id="UP000712600">
    <property type="component" value="Unassembled WGS sequence"/>
</dbReference>
<dbReference type="AlphaFoldDB" id="A0A8S9P810"/>
<comment type="caution">
    <text evidence="1">The sequence shown here is derived from an EMBL/GenBank/DDBJ whole genome shotgun (WGS) entry which is preliminary data.</text>
</comment>
<name>A0A8S9P810_BRACR</name>
<gene>
    <name evidence="1" type="ORF">F2Q69_00004131</name>
</gene>
<organism evidence="1 2">
    <name type="scientific">Brassica cretica</name>
    <name type="common">Mustard</name>
    <dbReference type="NCBI Taxonomy" id="69181"/>
    <lineage>
        <taxon>Eukaryota</taxon>
        <taxon>Viridiplantae</taxon>
        <taxon>Streptophyta</taxon>
        <taxon>Embryophyta</taxon>
        <taxon>Tracheophyta</taxon>
        <taxon>Spermatophyta</taxon>
        <taxon>Magnoliopsida</taxon>
        <taxon>eudicotyledons</taxon>
        <taxon>Gunneridae</taxon>
        <taxon>Pentapetalae</taxon>
        <taxon>rosids</taxon>
        <taxon>malvids</taxon>
        <taxon>Brassicales</taxon>
        <taxon>Brassicaceae</taxon>
        <taxon>Brassiceae</taxon>
        <taxon>Brassica</taxon>
    </lineage>
</organism>
<evidence type="ECO:0000313" key="2">
    <source>
        <dbReference type="Proteomes" id="UP000712600"/>
    </source>
</evidence>
<reference evidence="1" key="1">
    <citation type="submission" date="2019-12" db="EMBL/GenBank/DDBJ databases">
        <title>Genome sequencing and annotation of Brassica cretica.</title>
        <authorList>
            <person name="Studholme D.J."/>
            <person name="Sarris P."/>
        </authorList>
    </citation>
    <scope>NUCLEOTIDE SEQUENCE</scope>
    <source>
        <strain evidence="1">PFS-109/04</strain>
        <tissue evidence="1">Leaf</tissue>
    </source>
</reference>
<sequence length="58" mass="6433">MGRIKTYDARGRHIIDVSRTSGVSGTGTARGWCGNVSETLTTKVSGDGMVRFWKRFRI</sequence>
<protein>
    <submittedName>
        <fullName evidence="1">Uncharacterized protein</fullName>
    </submittedName>
</protein>
<evidence type="ECO:0000313" key="1">
    <source>
        <dbReference type="EMBL" id="KAF3513208.1"/>
    </source>
</evidence>
<accession>A0A8S9P810</accession>